<dbReference type="AlphaFoldDB" id="A0A5B8KX07"/>
<evidence type="ECO:0000259" key="6">
    <source>
        <dbReference type="SMART" id="SM00563"/>
    </source>
</evidence>
<keyword evidence="4" id="KW-0443">Lipid metabolism</keyword>
<name>A0A5B8KX07_9HYPH</name>
<protein>
    <submittedName>
        <fullName evidence="7">1-acyl-sn-glycerol-3-phosphate acyltransferase</fullName>
    </submittedName>
</protein>
<dbReference type="Pfam" id="PF01553">
    <property type="entry name" value="Acyltransferase"/>
    <property type="match status" value="1"/>
</dbReference>
<feature type="domain" description="Phospholipid/glycerol acyltransferase" evidence="6">
    <location>
        <begin position="67"/>
        <end position="191"/>
    </location>
</feature>
<evidence type="ECO:0000256" key="2">
    <source>
        <dbReference type="ARBA" id="ARBA00022516"/>
    </source>
</evidence>
<comment type="pathway">
    <text evidence="1">Lipid metabolism.</text>
</comment>
<dbReference type="PANTHER" id="PTHR10434:SF64">
    <property type="entry name" value="1-ACYL-SN-GLYCEROL-3-PHOSPHATE ACYLTRANSFERASE-RELATED"/>
    <property type="match status" value="1"/>
</dbReference>
<dbReference type="RefSeq" id="WP_146298895.1">
    <property type="nucleotide sequence ID" value="NZ_CP042301.2"/>
</dbReference>
<dbReference type="CDD" id="cd07989">
    <property type="entry name" value="LPLAT_AGPAT-like"/>
    <property type="match status" value="1"/>
</dbReference>
<evidence type="ECO:0000256" key="4">
    <source>
        <dbReference type="ARBA" id="ARBA00023098"/>
    </source>
</evidence>
<keyword evidence="5 7" id="KW-0012">Acyltransferase</keyword>
<evidence type="ECO:0000256" key="5">
    <source>
        <dbReference type="ARBA" id="ARBA00023315"/>
    </source>
</evidence>
<dbReference type="InterPro" id="IPR002123">
    <property type="entry name" value="Plipid/glycerol_acylTrfase"/>
</dbReference>
<dbReference type="GO" id="GO:0006654">
    <property type="term" value="P:phosphatidic acid biosynthetic process"/>
    <property type="evidence" value="ECO:0007669"/>
    <property type="project" value="TreeGrafter"/>
</dbReference>
<dbReference type="Proteomes" id="UP000321389">
    <property type="component" value="Chromosome"/>
</dbReference>
<organism evidence="7 8">
    <name type="scientific">Nitratireductor mangrovi</name>
    <dbReference type="NCBI Taxonomy" id="2599600"/>
    <lineage>
        <taxon>Bacteria</taxon>
        <taxon>Pseudomonadati</taxon>
        <taxon>Pseudomonadota</taxon>
        <taxon>Alphaproteobacteria</taxon>
        <taxon>Hyphomicrobiales</taxon>
        <taxon>Phyllobacteriaceae</taxon>
        <taxon>Nitratireductor</taxon>
    </lineage>
</organism>
<keyword evidence="3" id="KW-0808">Transferase</keyword>
<keyword evidence="2" id="KW-0444">Lipid biosynthesis</keyword>
<evidence type="ECO:0000256" key="1">
    <source>
        <dbReference type="ARBA" id="ARBA00005189"/>
    </source>
</evidence>
<sequence length="273" mass="29890">MMGMVRAGLVLVVLIPATLLAAGVQMVALATGFPDRGLMPMLWHRMALRLVGIRLHLSGEPATDRPLLIVANHVSWTDIPVLGALMSLGFVARADMAGWPIFGFLAKLQRSIFVERDRIRTSAAQTRELGERLAEGDVMVLFAEGTTSDGNTLSPFKSTLIGAAQAALAQVQEKKGGPASVRVQPVTIAYTRLHGMPMGRYHRRHASWIGDADLIPHVGQLIREGGMDVEVHFGEPVEVTRESDRKKVTRQIEAEIRERLTQALRNPRPSSRG</sequence>
<dbReference type="SUPFAM" id="SSF69593">
    <property type="entry name" value="Glycerol-3-phosphate (1)-acyltransferase"/>
    <property type="match status" value="1"/>
</dbReference>
<dbReference type="OrthoDB" id="9806880at2"/>
<keyword evidence="8" id="KW-1185">Reference proteome</keyword>
<dbReference type="SMART" id="SM00563">
    <property type="entry name" value="PlsC"/>
    <property type="match status" value="1"/>
</dbReference>
<dbReference type="KEGG" id="niy:FQ775_07575"/>
<dbReference type="PANTHER" id="PTHR10434">
    <property type="entry name" value="1-ACYL-SN-GLYCEROL-3-PHOSPHATE ACYLTRANSFERASE"/>
    <property type="match status" value="1"/>
</dbReference>
<reference evidence="7" key="1">
    <citation type="submission" date="2020-04" db="EMBL/GenBank/DDBJ databases">
        <title>Nitratireductor sp. nov. isolated from mangrove soil.</title>
        <authorList>
            <person name="Ye Y."/>
        </authorList>
    </citation>
    <scope>NUCLEOTIDE SEQUENCE</scope>
    <source>
        <strain evidence="7">SY7</strain>
    </source>
</reference>
<evidence type="ECO:0000313" key="7">
    <source>
        <dbReference type="EMBL" id="QDZ00247.1"/>
    </source>
</evidence>
<gene>
    <name evidence="7" type="ORF">FQ775_07575</name>
</gene>
<accession>A0A5B8KX07</accession>
<evidence type="ECO:0000256" key="3">
    <source>
        <dbReference type="ARBA" id="ARBA00022679"/>
    </source>
</evidence>
<dbReference type="EMBL" id="CP042301">
    <property type="protein sequence ID" value="QDZ00247.1"/>
    <property type="molecule type" value="Genomic_DNA"/>
</dbReference>
<evidence type="ECO:0000313" key="8">
    <source>
        <dbReference type="Proteomes" id="UP000321389"/>
    </source>
</evidence>
<dbReference type="GO" id="GO:0003841">
    <property type="term" value="F:1-acylglycerol-3-phosphate O-acyltransferase activity"/>
    <property type="evidence" value="ECO:0007669"/>
    <property type="project" value="TreeGrafter"/>
</dbReference>
<proteinExistence type="predicted"/>